<dbReference type="PANTHER" id="PTHR43669:SF3">
    <property type="entry name" value="ALCOHOL DEHYDROGENASE, PUTATIVE (AFU_ORTHOLOGUE AFUA_3G03445)-RELATED"/>
    <property type="match status" value="1"/>
</dbReference>
<name>A0AAV3U8Q2_9ALTE</name>
<dbReference type="PANTHER" id="PTHR43669">
    <property type="entry name" value="5-KETO-D-GLUCONATE 5-REDUCTASE"/>
    <property type="match status" value="1"/>
</dbReference>
<dbReference type="GO" id="GO:0016491">
    <property type="term" value="F:oxidoreductase activity"/>
    <property type="evidence" value="ECO:0007669"/>
    <property type="project" value="UniProtKB-KW"/>
</dbReference>
<comment type="similarity">
    <text evidence="1">Belongs to the short-chain dehydrogenases/reductases (SDR) family.</text>
</comment>
<dbReference type="EMBL" id="BAABLX010000076">
    <property type="protein sequence ID" value="GAA4958070.1"/>
    <property type="molecule type" value="Genomic_DNA"/>
</dbReference>
<evidence type="ECO:0000313" key="4">
    <source>
        <dbReference type="Proteomes" id="UP001409585"/>
    </source>
</evidence>
<protein>
    <submittedName>
        <fullName evidence="3">SDR family oxidoreductase</fullName>
    </submittedName>
</protein>
<dbReference type="PRINTS" id="PR00081">
    <property type="entry name" value="GDHRDH"/>
</dbReference>
<dbReference type="InterPro" id="IPR002347">
    <property type="entry name" value="SDR_fam"/>
</dbReference>
<accession>A0AAV3U8Q2</accession>
<dbReference type="FunFam" id="3.40.50.720:FF:000084">
    <property type="entry name" value="Short-chain dehydrogenase reductase"/>
    <property type="match status" value="1"/>
</dbReference>
<dbReference type="SUPFAM" id="SSF51735">
    <property type="entry name" value="NAD(P)-binding Rossmann-fold domains"/>
    <property type="match status" value="1"/>
</dbReference>
<dbReference type="Pfam" id="PF13561">
    <property type="entry name" value="adh_short_C2"/>
    <property type="match status" value="1"/>
</dbReference>
<evidence type="ECO:0000256" key="1">
    <source>
        <dbReference type="ARBA" id="ARBA00006484"/>
    </source>
</evidence>
<organism evidence="3 4">
    <name type="scientific">Halioxenophilus aromaticivorans</name>
    <dbReference type="NCBI Taxonomy" id="1306992"/>
    <lineage>
        <taxon>Bacteria</taxon>
        <taxon>Pseudomonadati</taxon>
        <taxon>Pseudomonadota</taxon>
        <taxon>Gammaproteobacteria</taxon>
        <taxon>Alteromonadales</taxon>
        <taxon>Alteromonadaceae</taxon>
        <taxon>Halioxenophilus</taxon>
    </lineage>
</organism>
<reference evidence="4" key="1">
    <citation type="journal article" date="2019" name="Int. J. Syst. Evol. Microbiol.">
        <title>The Global Catalogue of Microorganisms (GCM) 10K type strain sequencing project: providing services to taxonomists for standard genome sequencing and annotation.</title>
        <authorList>
            <consortium name="The Broad Institute Genomics Platform"/>
            <consortium name="The Broad Institute Genome Sequencing Center for Infectious Disease"/>
            <person name="Wu L."/>
            <person name="Ma J."/>
        </authorList>
    </citation>
    <scope>NUCLEOTIDE SEQUENCE [LARGE SCALE GENOMIC DNA]</scope>
    <source>
        <strain evidence="4">JCM 19134</strain>
    </source>
</reference>
<dbReference type="CDD" id="cd05233">
    <property type="entry name" value="SDR_c"/>
    <property type="match status" value="1"/>
</dbReference>
<sequence length="249" mass="26279">MKKLEGKVAVVTGGNSGIGFSIAKMFSDHGAKVVIFGRDAESLKDADIALAGESMFIKGDACSQEDLETLFRKTRNHFGTIDIVVANAGGAIMQPFLEVTEEDFIYQSDVNFKGVFFTLQKAAPCMNDSGAAIIVSSSANCRAVPGMSVYGSAKAAVRALARTLTQELAPRKIRVNVLTPDPVMTAAYSRTGLSEEEIGDFQALQASQIPLKRIGQPDEIAAAALFLASSDSSFVAGAELVTDGGMTQI</sequence>
<evidence type="ECO:0000313" key="3">
    <source>
        <dbReference type="EMBL" id="GAA4958070.1"/>
    </source>
</evidence>
<dbReference type="AlphaFoldDB" id="A0AAV3U8Q2"/>
<keyword evidence="2" id="KW-0560">Oxidoreductase</keyword>
<dbReference type="Proteomes" id="UP001409585">
    <property type="component" value="Unassembled WGS sequence"/>
</dbReference>
<comment type="caution">
    <text evidence="3">The sequence shown here is derived from an EMBL/GenBank/DDBJ whole genome shotgun (WGS) entry which is preliminary data.</text>
</comment>
<dbReference type="RefSeq" id="WP_345427247.1">
    <property type="nucleotide sequence ID" value="NZ_AP031496.1"/>
</dbReference>
<keyword evidence="4" id="KW-1185">Reference proteome</keyword>
<gene>
    <name evidence="3" type="ORF">GCM10025791_43300</name>
</gene>
<dbReference type="Gene3D" id="3.40.50.720">
    <property type="entry name" value="NAD(P)-binding Rossmann-like Domain"/>
    <property type="match status" value="1"/>
</dbReference>
<dbReference type="InterPro" id="IPR036291">
    <property type="entry name" value="NAD(P)-bd_dom_sf"/>
</dbReference>
<dbReference type="NCBIfam" id="NF005559">
    <property type="entry name" value="PRK07231.1"/>
    <property type="match status" value="1"/>
</dbReference>
<proteinExistence type="inferred from homology"/>
<evidence type="ECO:0000256" key="2">
    <source>
        <dbReference type="ARBA" id="ARBA00023002"/>
    </source>
</evidence>